<keyword evidence="1" id="KW-0472">Membrane</keyword>
<dbReference type="Pfam" id="PF00704">
    <property type="entry name" value="Glyco_hydro_18"/>
    <property type="match status" value="1"/>
</dbReference>
<evidence type="ECO:0000256" key="1">
    <source>
        <dbReference type="SAM" id="Phobius"/>
    </source>
</evidence>
<evidence type="ECO:0000313" key="4">
    <source>
        <dbReference type="Proteomes" id="UP000678393"/>
    </source>
</evidence>
<dbReference type="AlphaFoldDB" id="A0A8S3YSI1"/>
<feature type="domain" description="GH18" evidence="2">
    <location>
        <begin position="1"/>
        <end position="84"/>
    </location>
</feature>
<dbReference type="GO" id="GO:0005975">
    <property type="term" value="P:carbohydrate metabolic process"/>
    <property type="evidence" value="ECO:0007669"/>
    <property type="project" value="InterPro"/>
</dbReference>
<feature type="non-terminal residue" evidence="3">
    <location>
        <position position="1"/>
    </location>
</feature>
<evidence type="ECO:0000313" key="3">
    <source>
        <dbReference type="EMBL" id="CAG5118405.1"/>
    </source>
</evidence>
<dbReference type="InterPro" id="IPR001223">
    <property type="entry name" value="Glyco_hydro18_cat"/>
</dbReference>
<comment type="caution">
    <text evidence="3">The sequence shown here is derived from an EMBL/GenBank/DDBJ whole genome shotgun (WGS) entry which is preliminary data.</text>
</comment>
<dbReference type="EMBL" id="CAJHNH020000548">
    <property type="protein sequence ID" value="CAG5118405.1"/>
    <property type="molecule type" value="Genomic_DNA"/>
</dbReference>
<dbReference type="InterPro" id="IPR017853">
    <property type="entry name" value="GH"/>
</dbReference>
<sequence length="151" mass="17219">ICLMRNTSNRYFDSFRKSPFLVKGTTWVGYDDRESLKIKAEWCSQLGVAGLMFSGLDEDDFTGTMCGEGQYPLLSTMKSFFSTDKVTPTVSRPSTFAFSGTTQFSNNEKEPLMKSYNIFKFFVYLLVFLSGCLIGYIILCVWRRTQQSSSQ</sequence>
<keyword evidence="1" id="KW-1133">Transmembrane helix</keyword>
<protein>
    <recommendedName>
        <fullName evidence="2">GH18 domain-containing protein</fullName>
    </recommendedName>
</protein>
<dbReference type="SUPFAM" id="SSF51445">
    <property type="entry name" value="(Trans)glycosidases"/>
    <property type="match status" value="1"/>
</dbReference>
<name>A0A8S3YSI1_9EUPU</name>
<dbReference type="OrthoDB" id="76388at2759"/>
<organism evidence="3 4">
    <name type="scientific">Candidula unifasciata</name>
    <dbReference type="NCBI Taxonomy" id="100452"/>
    <lineage>
        <taxon>Eukaryota</taxon>
        <taxon>Metazoa</taxon>
        <taxon>Spiralia</taxon>
        <taxon>Lophotrochozoa</taxon>
        <taxon>Mollusca</taxon>
        <taxon>Gastropoda</taxon>
        <taxon>Heterobranchia</taxon>
        <taxon>Euthyneura</taxon>
        <taxon>Panpulmonata</taxon>
        <taxon>Eupulmonata</taxon>
        <taxon>Stylommatophora</taxon>
        <taxon>Helicina</taxon>
        <taxon>Helicoidea</taxon>
        <taxon>Geomitridae</taxon>
        <taxon>Candidula</taxon>
    </lineage>
</organism>
<keyword evidence="4" id="KW-1185">Reference proteome</keyword>
<dbReference type="PROSITE" id="PS51910">
    <property type="entry name" value="GH18_2"/>
    <property type="match status" value="1"/>
</dbReference>
<keyword evidence="1" id="KW-0812">Transmembrane</keyword>
<accession>A0A8S3YSI1</accession>
<feature type="transmembrane region" description="Helical" evidence="1">
    <location>
        <begin position="121"/>
        <end position="142"/>
    </location>
</feature>
<dbReference type="Gene3D" id="3.20.20.80">
    <property type="entry name" value="Glycosidases"/>
    <property type="match status" value="1"/>
</dbReference>
<proteinExistence type="predicted"/>
<gene>
    <name evidence="3" type="ORF">CUNI_LOCUS3963</name>
</gene>
<reference evidence="3" key="1">
    <citation type="submission" date="2021-04" db="EMBL/GenBank/DDBJ databases">
        <authorList>
            <consortium name="Molecular Ecology Group"/>
        </authorList>
    </citation>
    <scope>NUCLEOTIDE SEQUENCE</scope>
</reference>
<dbReference type="Proteomes" id="UP000678393">
    <property type="component" value="Unassembled WGS sequence"/>
</dbReference>
<evidence type="ECO:0000259" key="2">
    <source>
        <dbReference type="PROSITE" id="PS51910"/>
    </source>
</evidence>